<dbReference type="InterPro" id="IPR001138">
    <property type="entry name" value="Zn2Cys6_DnaBD"/>
</dbReference>
<feature type="domain" description="Zn(2)-C6 fungal-type" evidence="5">
    <location>
        <begin position="7"/>
        <end position="50"/>
    </location>
</feature>
<accession>A0A1Q5T216</accession>
<protein>
    <recommendedName>
        <fullName evidence="5">Zn(2)-C6 fungal-type domain-containing protein</fullName>
    </recommendedName>
</protein>
<dbReference type="CDD" id="cd00067">
    <property type="entry name" value="GAL4"/>
    <property type="match status" value="1"/>
</dbReference>
<dbReference type="PROSITE" id="PS50048">
    <property type="entry name" value="ZN2_CY6_FUNGAL_2"/>
    <property type="match status" value="1"/>
</dbReference>
<keyword evidence="7" id="KW-1185">Reference proteome</keyword>
<dbReference type="SUPFAM" id="SSF57701">
    <property type="entry name" value="Zn2/Cys6 DNA-binding domain"/>
    <property type="match status" value="1"/>
</dbReference>
<evidence type="ECO:0000256" key="4">
    <source>
        <dbReference type="ARBA" id="ARBA00023242"/>
    </source>
</evidence>
<evidence type="ECO:0000259" key="5">
    <source>
        <dbReference type="PROSITE" id="PS50048"/>
    </source>
</evidence>
<comment type="caution">
    <text evidence="6">The sequence shown here is derived from an EMBL/GenBank/DDBJ whole genome shotgun (WGS) entry which is preliminary data.</text>
</comment>
<evidence type="ECO:0000313" key="6">
    <source>
        <dbReference type="EMBL" id="OKO94307.1"/>
    </source>
</evidence>
<dbReference type="Proteomes" id="UP000186955">
    <property type="component" value="Unassembled WGS sequence"/>
</dbReference>
<dbReference type="SMART" id="SM00066">
    <property type="entry name" value="GAL4"/>
    <property type="match status" value="1"/>
</dbReference>
<dbReference type="EMBL" id="MNBE01000719">
    <property type="protein sequence ID" value="OKO94307.1"/>
    <property type="molecule type" value="Genomic_DNA"/>
</dbReference>
<proteinExistence type="predicted"/>
<dbReference type="GO" id="GO:0008270">
    <property type="term" value="F:zinc ion binding"/>
    <property type="evidence" value="ECO:0007669"/>
    <property type="project" value="InterPro"/>
</dbReference>
<evidence type="ECO:0000256" key="2">
    <source>
        <dbReference type="ARBA" id="ARBA00023125"/>
    </source>
</evidence>
<gene>
    <name evidence="6" type="ORF">PENSUB_11574</name>
</gene>
<dbReference type="InterPro" id="IPR036864">
    <property type="entry name" value="Zn2-C6_fun-type_DNA-bd_sf"/>
</dbReference>
<dbReference type="GO" id="GO:0000981">
    <property type="term" value="F:DNA-binding transcription factor activity, RNA polymerase II-specific"/>
    <property type="evidence" value="ECO:0007669"/>
    <property type="project" value="InterPro"/>
</dbReference>
<evidence type="ECO:0000256" key="1">
    <source>
        <dbReference type="ARBA" id="ARBA00023015"/>
    </source>
</evidence>
<dbReference type="Gene3D" id="4.10.240.10">
    <property type="entry name" value="Zn(2)-C6 fungal-type DNA-binding domain"/>
    <property type="match status" value="1"/>
</dbReference>
<evidence type="ECO:0000313" key="7">
    <source>
        <dbReference type="Proteomes" id="UP000186955"/>
    </source>
</evidence>
<keyword evidence="2" id="KW-0238">DNA-binding</keyword>
<reference evidence="6 7" key="1">
    <citation type="submission" date="2016-10" db="EMBL/GenBank/DDBJ databases">
        <title>Genome sequence of the ascomycete fungus Penicillium subrubescens.</title>
        <authorList>
            <person name="De Vries R.P."/>
            <person name="Peng M."/>
            <person name="Dilokpimol A."/>
            <person name="Hilden K."/>
            <person name="Makela M.R."/>
            <person name="Grigoriev I."/>
            <person name="Riley R."/>
            <person name="Granchi Z."/>
        </authorList>
    </citation>
    <scope>NUCLEOTIDE SEQUENCE [LARGE SCALE GENOMIC DNA]</scope>
    <source>
        <strain evidence="6 7">CBS 132785</strain>
    </source>
</reference>
<dbReference type="GO" id="GO:0003677">
    <property type="term" value="F:DNA binding"/>
    <property type="evidence" value="ECO:0007669"/>
    <property type="project" value="UniProtKB-KW"/>
</dbReference>
<keyword evidence="1" id="KW-0805">Transcription regulation</keyword>
<sequence>MFPERYSCDRCRQQKVRCLKNWELSTAVGGGRSHLTPCDRCIKADVPCVYSTRQRNRRGKGKDALSPGGNTHLSQHLSSVLSNSDVATYDLNDLIIPSLDPTMTCLDDGDAHSWNNNADLTYNTEIYNRAQEGPGINLTLSRDEGKETLTGQLMKLSNRVMGATQELEGAVMTTSLTVNSPVVNEAFEAANALVHIINNISLADSTYGSSRPLSRDENERQLSTEYNPIFMALASYQHVLALFHAICDFIKRSLGSIVQGTVLQQQTLHGAGSSSAQFIMVLQLIMHLLNRIGRSLRMGNRENTDQHELTFGSDGNGESGSSESIVDSAQVMLKTLPDEHVKLSELIQELQSCIEEGLYV</sequence>
<keyword evidence="4" id="KW-0539">Nucleus</keyword>
<name>A0A1Q5T216_9EURO</name>
<keyword evidence="3" id="KW-0804">Transcription</keyword>
<evidence type="ECO:0000256" key="3">
    <source>
        <dbReference type="ARBA" id="ARBA00023163"/>
    </source>
</evidence>
<dbReference type="AlphaFoldDB" id="A0A1Q5T216"/>
<organism evidence="6 7">
    <name type="scientific">Penicillium subrubescens</name>
    <dbReference type="NCBI Taxonomy" id="1316194"/>
    <lineage>
        <taxon>Eukaryota</taxon>
        <taxon>Fungi</taxon>
        <taxon>Dikarya</taxon>
        <taxon>Ascomycota</taxon>
        <taxon>Pezizomycotina</taxon>
        <taxon>Eurotiomycetes</taxon>
        <taxon>Eurotiomycetidae</taxon>
        <taxon>Eurotiales</taxon>
        <taxon>Aspergillaceae</taxon>
        <taxon>Penicillium</taxon>
    </lineage>
</organism>